<dbReference type="Proteomes" id="UP001629058">
    <property type="component" value="Unassembled WGS sequence"/>
</dbReference>
<dbReference type="InterPro" id="IPR014907">
    <property type="entry name" value="BT4734-like_N"/>
</dbReference>
<dbReference type="RefSeq" id="WP_408092939.1">
    <property type="nucleotide sequence ID" value="NZ_JBELPY010000021.1"/>
</dbReference>
<gene>
    <name evidence="2" type="ORF">ABS765_17570</name>
</gene>
<accession>A0ABW8Y6J6</accession>
<reference evidence="2 3" key="1">
    <citation type="submission" date="2024-06" db="EMBL/GenBank/DDBJ databases">
        <authorList>
            <person name="Kaempfer P."/>
            <person name="Viver T."/>
        </authorList>
    </citation>
    <scope>NUCLEOTIDE SEQUENCE [LARGE SCALE GENOMIC DNA]</scope>
    <source>
        <strain evidence="2 3">ST-37</strain>
    </source>
</reference>
<sequence length="420" mass="49140">MFRKFTDVKTNYSNTTFENIQEVINHIKDNSRPELKKINKLRVLKKGQPEFDLIKSQLPIILWNFTTDGGRKIMNSLKSTGYIYYDIDNNTDFQFNKDYFTAHWRSVSGTGYGCLIKVSGVDKNNFKEAFTDIAKQLGIPFDYKAGDIVRANILSYDPNIYYNPNAHSFDCTCYSSTNSEDIEENLHSINKDKLFNSYVWNGEKCPIQYDNLQEKISAKERAYDENGVCDLKDDKLYYSRAVIPKTIQIGTRNRILSSIAIRILALNPELPDYRLTKFISKVNNSCCTIPMEDDEIKTICSTVLRKRHNLIPLNNEKRRFLFDPQKEFQKGEKQRLAITYLNKCRGERIKQVISHAFSDLLNECRRFKIKDILEMTKVSQTTINKHLPLILMEEYKNEVEDIQQFFNAKKQMQKLLNSYK</sequence>
<name>A0ABW8Y6J6_9FLAO</name>
<evidence type="ECO:0000259" key="1">
    <source>
        <dbReference type="Pfam" id="PF08800"/>
    </source>
</evidence>
<comment type="caution">
    <text evidence="2">The sequence shown here is derived from an EMBL/GenBank/DDBJ whole genome shotgun (WGS) entry which is preliminary data.</text>
</comment>
<evidence type="ECO:0000313" key="2">
    <source>
        <dbReference type="EMBL" id="MFL9835828.1"/>
    </source>
</evidence>
<dbReference type="Pfam" id="PF08800">
    <property type="entry name" value="BT4734-like_N"/>
    <property type="match status" value="1"/>
</dbReference>
<dbReference type="EMBL" id="JBELPY010000021">
    <property type="protein sequence ID" value="MFL9835828.1"/>
    <property type="molecule type" value="Genomic_DNA"/>
</dbReference>
<organism evidence="2 3">
    <name type="scientific">Chryseobacterium terrae</name>
    <dbReference type="NCBI Taxonomy" id="3163299"/>
    <lineage>
        <taxon>Bacteria</taxon>
        <taxon>Pseudomonadati</taxon>
        <taxon>Bacteroidota</taxon>
        <taxon>Flavobacteriia</taxon>
        <taxon>Flavobacteriales</taxon>
        <taxon>Weeksellaceae</taxon>
        <taxon>Chryseobacterium group</taxon>
        <taxon>Chryseobacterium</taxon>
    </lineage>
</organism>
<proteinExistence type="predicted"/>
<keyword evidence="3" id="KW-1185">Reference proteome</keyword>
<feature type="domain" description="BT4734-like N-terminal" evidence="1">
    <location>
        <begin position="55"/>
        <end position="162"/>
    </location>
</feature>
<protein>
    <submittedName>
        <fullName evidence="2">BT4734/BF3469 family protein</fullName>
    </submittedName>
</protein>
<evidence type="ECO:0000313" key="3">
    <source>
        <dbReference type="Proteomes" id="UP001629058"/>
    </source>
</evidence>